<name>A0ACA9MXS4_9GLOM</name>
<proteinExistence type="predicted"/>
<accession>A0ACA9MXS4</accession>
<keyword evidence="2" id="KW-1185">Reference proteome</keyword>
<gene>
    <name evidence="1" type="ORF">SPELUC_LOCUS7862</name>
</gene>
<sequence length="45" mass="5255">SSSEKYKNKHDTGNRPLLPQEIRFAPRLSRPTFGVHTEFCYFVVT</sequence>
<organism evidence="1 2">
    <name type="scientific">Cetraspora pellucida</name>
    <dbReference type="NCBI Taxonomy" id="1433469"/>
    <lineage>
        <taxon>Eukaryota</taxon>
        <taxon>Fungi</taxon>
        <taxon>Fungi incertae sedis</taxon>
        <taxon>Mucoromycota</taxon>
        <taxon>Glomeromycotina</taxon>
        <taxon>Glomeromycetes</taxon>
        <taxon>Diversisporales</taxon>
        <taxon>Gigasporaceae</taxon>
        <taxon>Cetraspora</taxon>
    </lineage>
</organism>
<comment type="caution">
    <text evidence="1">The sequence shown here is derived from an EMBL/GenBank/DDBJ whole genome shotgun (WGS) entry which is preliminary data.</text>
</comment>
<evidence type="ECO:0000313" key="2">
    <source>
        <dbReference type="Proteomes" id="UP000789366"/>
    </source>
</evidence>
<protein>
    <submittedName>
        <fullName evidence="1">2811_t:CDS:1</fullName>
    </submittedName>
</protein>
<dbReference type="Proteomes" id="UP000789366">
    <property type="component" value="Unassembled WGS sequence"/>
</dbReference>
<dbReference type="EMBL" id="CAJVPW010010966">
    <property type="protein sequence ID" value="CAG8620954.1"/>
    <property type="molecule type" value="Genomic_DNA"/>
</dbReference>
<evidence type="ECO:0000313" key="1">
    <source>
        <dbReference type="EMBL" id="CAG8620954.1"/>
    </source>
</evidence>
<reference evidence="1" key="1">
    <citation type="submission" date="2021-06" db="EMBL/GenBank/DDBJ databases">
        <authorList>
            <person name="Kallberg Y."/>
            <person name="Tangrot J."/>
            <person name="Rosling A."/>
        </authorList>
    </citation>
    <scope>NUCLEOTIDE SEQUENCE</scope>
    <source>
        <strain evidence="1">28 12/20/2015</strain>
    </source>
</reference>
<feature type="non-terminal residue" evidence="1">
    <location>
        <position position="1"/>
    </location>
</feature>